<name>A0ABV0SLF4_9TELE</name>
<dbReference type="Proteomes" id="UP001482620">
    <property type="component" value="Unassembled WGS sequence"/>
</dbReference>
<reference evidence="2 3" key="1">
    <citation type="submission" date="2021-06" db="EMBL/GenBank/DDBJ databases">
        <authorList>
            <person name="Palmer J.M."/>
        </authorList>
    </citation>
    <scope>NUCLEOTIDE SEQUENCE [LARGE SCALE GENOMIC DNA]</scope>
    <source>
        <strain evidence="3">if_2019</strain>
        <tissue evidence="2">Muscle</tissue>
    </source>
</reference>
<comment type="caution">
    <text evidence="2">The sequence shown here is derived from an EMBL/GenBank/DDBJ whole genome shotgun (WGS) entry which is preliminary data.</text>
</comment>
<feature type="chain" id="PRO_5046356686" evidence="1">
    <location>
        <begin position="27"/>
        <end position="75"/>
    </location>
</feature>
<sequence length="75" mass="8272">MNVCLSQIHPLSLLALGMLVAPAVIGQEEGYTLDRSPVHHRIFLWRAEFMVPTIRENNPASGVAKQPQIITLPPS</sequence>
<feature type="signal peptide" evidence="1">
    <location>
        <begin position="1"/>
        <end position="26"/>
    </location>
</feature>
<proteinExistence type="predicted"/>
<evidence type="ECO:0000313" key="3">
    <source>
        <dbReference type="Proteomes" id="UP001482620"/>
    </source>
</evidence>
<dbReference type="EMBL" id="JAHRIQ010000603">
    <property type="protein sequence ID" value="MEQ2220767.1"/>
    <property type="molecule type" value="Genomic_DNA"/>
</dbReference>
<feature type="non-terminal residue" evidence="2">
    <location>
        <position position="75"/>
    </location>
</feature>
<keyword evidence="1" id="KW-0732">Signal</keyword>
<keyword evidence="3" id="KW-1185">Reference proteome</keyword>
<organism evidence="2 3">
    <name type="scientific">Ilyodon furcidens</name>
    <name type="common">goldbreast splitfin</name>
    <dbReference type="NCBI Taxonomy" id="33524"/>
    <lineage>
        <taxon>Eukaryota</taxon>
        <taxon>Metazoa</taxon>
        <taxon>Chordata</taxon>
        <taxon>Craniata</taxon>
        <taxon>Vertebrata</taxon>
        <taxon>Euteleostomi</taxon>
        <taxon>Actinopterygii</taxon>
        <taxon>Neopterygii</taxon>
        <taxon>Teleostei</taxon>
        <taxon>Neoteleostei</taxon>
        <taxon>Acanthomorphata</taxon>
        <taxon>Ovalentaria</taxon>
        <taxon>Atherinomorphae</taxon>
        <taxon>Cyprinodontiformes</taxon>
        <taxon>Goodeidae</taxon>
        <taxon>Ilyodon</taxon>
    </lineage>
</organism>
<evidence type="ECO:0000256" key="1">
    <source>
        <dbReference type="SAM" id="SignalP"/>
    </source>
</evidence>
<protein>
    <submittedName>
        <fullName evidence="2">Uncharacterized protein</fullName>
    </submittedName>
</protein>
<evidence type="ECO:0000313" key="2">
    <source>
        <dbReference type="EMBL" id="MEQ2220767.1"/>
    </source>
</evidence>
<gene>
    <name evidence="2" type="ORF">ILYODFUR_008815</name>
</gene>
<accession>A0ABV0SLF4</accession>